<sequence>MQVQSTQWLGSIRIGRPPSFAWLTGIALALLAGLLAFALLGEISRKARVSGVLLPTGGLIGVTAPQAGTVAELLVKEGDEVQAGQPLLKIRSERRLAQGDVALLNAQALAQRRQSLDTERLLQQQQARQRADALNDRLRSLQSEERQAQGELDSSRQRAQLAQKSVDRFNELARSGYVSAAQVQQKQEELLDLQMRERSAERNLQALQRDAQAVRADLTANETSLRSALALVDRNLASLSQEANENEARGAALVQAPQAGRVATLSLHAGQSVLEGQALLSLVPQAGEGRGDQALEAQLFAPSRTSGFVQPGQQVWLRYAAYPYQKFGMARGRVVAVSQAPLSAQELPTGQSQALQAAGQSGEPLYRIRVALDRQDVQAYGATLPLKPGMSLDADVLQQRQKVWEWVMEPVLAVSGLAPFVNTPEDGSPAPQKAGAPR</sequence>
<dbReference type="InterPro" id="IPR050739">
    <property type="entry name" value="MFP"/>
</dbReference>
<dbReference type="RefSeq" id="WP_347605169.1">
    <property type="nucleotide sequence ID" value="NZ_JBDPZC010000001.1"/>
</dbReference>
<dbReference type="CDD" id="cd06850">
    <property type="entry name" value="biotinyl_domain"/>
    <property type="match status" value="1"/>
</dbReference>
<evidence type="ECO:0000259" key="4">
    <source>
        <dbReference type="Pfam" id="PF26002"/>
    </source>
</evidence>
<name>A0ABV0G8P4_9BURK</name>
<keyword evidence="1" id="KW-0175">Coiled coil</keyword>
<dbReference type="EMBL" id="JBDPZC010000001">
    <property type="protein sequence ID" value="MEO3711432.1"/>
    <property type="molecule type" value="Genomic_DNA"/>
</dbReference>
<keyword evidence="2" id="KW-0812">Transmembrane</keyword>
<evidence type="ECO:0000313" key="6">
    <source>
        <dbReference type="Proteomes" id="UP001462640"/>
    </source>
</evidence>
<dbReference type="Gene3D" id="2.40.50.100">
    <property type="match status" value="1"/>
</dbReference>
<accession>A0ABV0G8P4</accession>
<dbReference type="PANTHER" id="PTHR30386">
    <property type="entry name" value="MEMBRANE FUSION SUBUNIT OF EMRAB-TOLC MULTIDRUG EFFLUX PUMP"/>
    <property type="match status" value="1"/>
</dbReference>
<dbReference type="Pfam" id="PF25917">
    <property type="entry name" value="BSH_RND"/>
    <property type="match status" value="1"/>
</dbReference>
<keyword evidence="2" id="KW-1133">Transmembrane helix</keyword>
<dbReference type="Gene3D" id="2.40.30.170">
    <property type="match status" value="1"/>
</dbReference>
<evidence type="ECO:0000313" key="5">
    <source>
        <dbReference type="EMBL" id="MEO3711432.1"/>
    </source>
</evidence>
<evidence type="ECO:0000256" key="1">
    <source>
        <dbReference type="SAM" id="Coils"/>
    </source>
</evidence>
<dbReference type="InterPro" id="IPR011053">
    <property type="entry name" value="Single_hybrid_motif"/>
</dbReference>
<reference evidence="5 6" key="1">
    <citation type="submission" date="2024-05" db="EMBL/GenBank/DDBJ databases">
        <title>Roseateles sp. 2.12 16S ribosomal RNA gene Genome sequencing and assembly.</title>
        <authorList>
            <person name="Woo H."/>
        </authorList>
    </citation>
    <scope>NUCLEOTIDE SEQUENCE [LARGE SCALE GENOMIC DNA]</scope>
    <source>
        <strain evidence="5 6">2.12</strain>
    </source>
</reference>
<organism evidence="5 6">
    <name type="scientific">Roseateles flavus</name>
    <dbReference type="NCBI Taxonomy" id="3149041"/>
    <lineage>
        <taxon>Bacteria</taxon>
        <taxon>Pseudomonadati</taxon>
        <taxon>Pseudomonadota</taxon>
        <taxon>Betaproteobacteria</taxon>
        <taxon>Burkholderiales</taxon>
        <taxon>Sphaerotilaceae</taxon>
        <taxon>Roseateles</taxon>
    </lineage>
</organism>
<feature type="domain" description="Multidrug resistance protein MdtA-like barrel-sandwich hybrid" evidence="3">
    <location>
        <begin position="62"/>
        <end position="282"/>
    </location>
</feature>
<evidence type="ECO:0000256" key="2">
    <source>
        <dbReference type="SAM" id="Phobius"/>
    </source>
</evidence>
<protein>
    <submittedName>
        <fullName evidence="5">HlyD family efflux transporter periplasmic adaptor subunit</fullName>
    </submittedName>
</protein>
<evidence type="ECO:0000259" key="3">
    <source>
        <dbReference type="Pfam" id="PF25917"/>
    </source>
</evidence>
<feature type="transmembrane region" description="Helical" evidence="2">
    <location>
        <begin position="20"/>
        <end position="40"/>
    </location>
</feature>
<proteinExistence type="predicted"/>
<dbReference type="InterPro" id="IPR058982">
    <property type="entry name" value="Beta-barrel_AprE"/>
</dbReference>
<comment type="caution">
    <text evidence="5">The sequence shown here is derived from an EMBL/GenBank/DDBJ whole genome shotgun (WGS) entry which is preliminary data.</text>
</comment>
<dbReference type="Proteomes" id="UP001462640">
    <property type="component" value="Unassembled WGS sequence"/>
</dbReference>
<feature type="coiled-coil region" evidence="1">
    <location>
        <begin position="124"/>
        <end position="158"/>
    </location>
</feature>
<feature type="domain" description="AprE-like beta-barrel" evidence="4">
    <location>
        <begin position="304"/>
        <end position="396"/>
    </location>
</feature>
<dbReference type="PRINTS" id="PR01490">
    <property type="entry name" value="RTXTOXIND"/>
</dbReference>
<keyword evidence="2" id="KW-0472">Membrane</keyword>
<feature type="coiled-coil region" evidence="1">
    <location>
        <begin position="183"/>
        <end position="249"/>
    </location>
</feature>
<dbReference type="InterPro" id="IPR058625">
    <property type="entry name" value="MdtA-like_BSH"/>
</dbReference>
<dbReference type="Pfam" id="PF26002">
    <property type="entry name" value="Beta-barrel_AprE"/>
    <property type="match status" value="1"/>
</dbReference>
<dbReference type="SUPFAM" id="SSF51230">
    <property type="entry name" value="Single hybrid motif"/>
    <property type="match status" value="1"/>
</dbReference>
<gene>
    <name evidence="5" type="ORF">ABDJ40_01485</name>
</gene>
<keyword evidence="6" id="KW-1185">Reference proteome</keyword>
<dbReference type="PANTHER" id="PTHR30386:SF28">
    <property type="entry name" value="EXPORTED PROTEIN"/>
    <property type="match status" value="1"/>
</dbReference>